<dbReference type="SUPFAM" id="SSF50923">
    <property type="entry name" value="Hemopexin-like domain"/>
    <property type="match status" value="1"/>
</dbReference>
<dbReference type="InterPro" id="IPR018487">
    <property type="entry name" value="Hemopexin-like_repeat"/>
</dbReference>
<name>A0A1J4NN17_9ACTN</name>
<evidence type="ECO:0008006" key="3">
    <source>
        <dbReference type="Google" id="ProtNLM"/>
    </source>
</evidence>
<dbReference type="AlphaFoldDB" id="A0A1J4NN17"/>
<dbReference type="InterPro" id="IPR036375">
    <property type="entry name" value="Hemopexin-like_dom_sf"/>
</dbReference>
<sequence>MGAKVYFIKGDSYARYALDPDPGSVEYVKQIATNWGSLAARGFAQGIDAAVNDGAGYVYFYKGGTYVRYNIAANDVSDLVGEPPYPWPLTTGWSGFVTGTGFENYLDGALDVGDGSVWFFHDDQCLRGDTPSGILTGPDKISSLAPSLADVGFDSDIDDAVRLPNGKAYLFKGAQYVRADPATLTVDPGYPLTTADQWPGFPPGFPAQDFDAVWINPNHA</sequence>
<protein>
    <recommendedName>
        <fullName evidence="3">Hemopexin</fullName>
    </recommendedName>
</protein>
<dbReference type="Proteomes" id="UP000034196">
    <property type="component" value="Unassembled WGS sequence"/>
</dbReference>
<evidence type="ECO:0000313" key="2">
    <source>
        <dbReference type="Proteomes" id="UP000034196"/>
    </source>
</evidence>
<reference evidence="1" key="1">
    <citation type="submission" date="2016-10" db="EMBL/GenBank/DDBJ databases">
        <title>Genome sequence of Streptomyces mangrovisoli MUSC 149.</title>
        <authorList>
            <person name="Lee L.-H."/>
            <person name="Ser H.-L."/>
        </authorList>
    </citation>
    <scope>NUCLEOTIDE SEQUENCE [LARGE SCALE GENOMIC DNA]</scope>
    <source>
        <strain evidence="1">MUSC 149</strain>
    </source>
</reference>
<dbReference type="EMBL" id="LAVA02000097">
    <property type="protein sequence ID" value="OIJ63699.1"/>
    <property type="molecule type" value="Genomic_DNA"/>
</dbReference>
<gene>
    <name evidence="1" type="ORF">WN71_033350</name>
</gene>
<proteinExistence type="predicted"/>
<keyword evidence="2" id="KW-1185">Reference proteome</keyword>
<dbReference type="PROSITE" id="PS51642">
    <property type="entry name" value="HEMOPEXIN_2"/>
    <property type="match status" value="3"/>
</dbReference>
<evidence type="ECO:0000313" key="1">
    <source>
        <dbReference type="EMBL" id="OIJ63699.1"/>
    </source>
</evidence>
<dbReference type="Gene3D" id="2.110.10.10">
    <property type="entry name" value="Hemopexin-like domain"/>
    <property type="match status" value="2"/>
</dbReference>
<dbReference type="RefSeq" id="WP_046592926.1">
    <property type="nucleotide sequence ID" value="NZ_LAVA02000097.1"/>
</dbReference>
<organism evidence="1 2">
    <name type="scientific">Streptomyces mangrovisoli</name>
    <dbReference type="NCBI Taxonomy" id="1428628"/>
    <lineage>
        <taxon>Bacteria</taxon>
        <taxon>Bacillati</taxon>
        <taxon>Actinomycetota</taxon>
        <taxon>Actinomycetes</taxon>
        <taxon>Kitasatosporales</taxon>
        <taxon>Streptomycetaceae</taxon>
        <taxon>Streptomyces</taxon>
    </lineage>
</organism>
<comment type="caution">
    <text evidence="1">The sequence shown here is derived from an EMBL/GenBank/DDBJ whole genome shotgun (WGS) entry which is preliminary data.</text>
</comment>
<dbReference type="STRING" id="1428628.WN71_033350"/>
<accession>A0A1J4NN17</accession>
<dbReference type="SMART" id="SM00120">
    <property type="entry name" value="HX"/>
    <property type="match status" value="3"/>
</dbReference>
<dbReference type="Pfam" id="PF00045">
    <property type="entry name" value="Hemopexin"/>
    <property type="match status" value="2"/>
</dbReference>